<reference evidence="2" key="1">
    <citation type="submission" date="2017-09" db="EMBL/GenBank/DDBJ databases">
        <title>Depth-based differentiation of microbial function through sediment-hosted aquifers and enrichment of novel symbionts in the deep terrestrial subsurface.</title>
        <authorList>
            <person name="Probst A.J."/>
            <person name="Ladd B."/>
            <person name="Jarett J.K."/>
            <person name="Geller-Mcgrath D.E."/>
            <person name="Sieber C.M.K."/>
            <person name="Emerson J.B."/>
            <person name="Anantharaman K."/>
            <person name="Thomas B.C."/>
            <person name="Malmstrom R."/>
            <person name="Stieglmeier M."/>
            <person name="Klingl A."/>
            <person name="Woyke T."/>
            <person name="Ryan C.M."/>
            <person name="Banfield J.F."/>
        </authorList>
    </citation>
    <scope>NUCLEOTIDE SEQUENCE [LARGE SCALE GENOMIC DNA]</scope>
</reference>
<protein>
    <submittedName>
        <fullName evidence="1">ATPase</fullName>
    </submittedName>
</protein>
<proteinExistence type="predicted"/>
<dbReference type="PANTHER" id="PTHR32329">
    <property type="entry name" value="BIFUNCTIONAL PROTEIN [INCLUDES 2-HYDROXYACYL-COA DEHYDRATASE (N-TER) AND ITS ACTIVATOR DOMAIN (C_TERM)-RELATED"/>
    <property type="match status" value="1"/>
</dbReference>
<dbReference type="EMBL" id="PFNG01000152">
    <property type="protein sequence ID" value="PIZ38298.1"/>
    <property type="molecule type" value="Genomic_DNA"/>
</dbReference>
<dbReference type="InterPro" id="IPR051805">
    <property type="entry name" value="Dehydratase_Activator_Redct"/>
</dbReference>
<dbReference type="PANTHER" id="PTHR32329:SF2">
    <property type="entry name" value="BIFUNCTIONAL PROTEIN [INCLUDES 2-HYDROXYACYL-COA DEHYDRATASE (N-TER) AND ITS ACTIVATOR DOMAIN (C_TERM)"/>
    <property type="match status" value="1"/>
</dbReference>
<gene>
    <name evidence="1" type="ORF">COY37_06400</name>
</gene>
<organism evidence="1 2">
    <name type="scientific">Candidatus Aquicultor secundus</name>
    <dbReference type="NCBI Taxonomy" id="1973895"/>
    <lineage>
        <taxon>Bacteria</taxon>
        <taxon>Bacillati</taxon>
        <taxon>Actinomycetota</taxon>
        <taxon>Candidatus Aquicultoria</taxon>
        <taxon>Candidatus Aquicultorales</taxon>
        <taxon>Candidatus Aquicultoraceae</taxon>
        <taxon>Candidatus Aquicultor</taxon>
    </lineage>
</organism>
<dbReference type="InterPro" id="IPR043129">
    <property type="entry name" value="ATPase_NBD"/>
</dbReference>
<dbReference type="Proteomes" id="UP000230956">
    <property type="component" value="Unassembled WGS sequence"/>
</dbReference>
<evidence type="ECO:0000313" key="1">
    <source>
        <dbReference type="EMBL" id="PIZ38298.1"/>
    </source>
</evidence>
<comment type="caution">
    <text evidence="1">The sequence shown here is derived from an EMBL/GenBank/DDBJ whole genome shotgun (WGS) entry which is preliminary data.</text>
</comment>
<evidence type="ECO:0000313" key="2">
    <source>
        <dbReference type="Proteomes" id="UP000230956"/>
    </source>
</evidence>
<dbReference type="SUPFAM" id="SSF53067">
    <property type="entry name" value="Actin-like ATPase domain"/>
    <property type="match status" value="1"/>
</dbReference>
<sequence length="216" mass="23237">MELTLGDFGTSYSKIKRGDKIEIVPSSELAKSGVTVDVGTGHNAGLYARRTINELVALSRGAQSIIDEDDFVVLDVGSRDIKYVRIRGGRFYDGDWNTICGAMAGFTIELLLKHLSVNLNELQASDMDIGITCGILGTGAVFDLIAEGLLPETAVSALIRGIAQNTYSFCKRPDKIYLSGGLCKVHAFIDSFPCEIVPVGRFVLVKGLSVSISDRA</sequence>
<accession>A0A2M7T7K8</accession>
<dbReference type="AlphaFoldDB" id="A0A2M7T7K8"/>
<dbReference type="RefSeq" id="WP_286677504.1">
    <property type="nucleotide sequence ID" value="NZ_MNXI01000009.1"/>
</dbReference>
<dbReference type="Gene3D" id="3.30.420.40">
    <property type="match status" value="2"/>
</dbReference>
<name>A0A2M7T7K8_9ACTN</name>